<keyword evidence="4 5" id="KW-0472">Membrane</keyword>
<feature type="transmembrane region" description="Helical" evidence="5">
    <location>
        <begin position="420"/>
        <end position="440"/>
    </location>
</feature>
<feature type="transmembrane region" description="Helical" evidence="5">
    <location>
        <begin position="351"/>
        <end position="373"/>
    </location>
</feature>
<feature type="transmembrane region" description="Helical" evidence="5">
    <location>
        <begin position="452"/>
        <end position="476"/>
    </location>
</feature>
<feature type="transmembrane region" description="Helical" evidence="5">
    <location>
        <begin position="250"/>
        <end position="268"/>
    </location>
</feature>
<dbReference type="Proteomes" id="UP000460272">
    <property type="component" value="Unassembled WGS sequence"/>
</dbReference>
<gene>
    <name evidence="7" type="ORF">EAS64_34620</name>
</gene>
<feature type="transmembrane region" description="Helical" evidence="5">
    <location>
        <begin position="305"/>
        <end position="330"/>
    </location>
</feature>
<accession>A0A6P2BQU7</accession>
<protein>
    <submittedName>
        <fullName evidence="7">APC family permease</fullName>
    </submittedName>
</protein>
<dbReference type="OrthoDB" id="9762947at2"/>
<dbReference type="GO" id="GO:0055085">
    <property type="term" value="P:transmembrane transport"/>
    <property type="evidence" value="ECO:0007669"/>
    <property type="project" value="InterPro"/>
</dbReference>
<organism evidence="7 8">
    <name type="scientific">Trebonia kvetii</name>
    <dbReference type="NCBI Taxonomy" id="2480626"/>
    <lineage>
        <taxon>Bacteria</taxon>
        <taxon>Bacillati</taxon>
        <taxon>Actinomycetota</taxon>
        <taxon>Actinomycetes</taxon>
        <taxon>Streptosporangiales</taxon>
        <taxon>Treboniaceae</taxon>
        <taxon>Trebonia</taxon>
    </lineage>
</organism>
<feature type="transmembrane region" description="Helical" evidence="5">
    <location>
        <begin position="139"/>
        <end position="160"/>
    </location>
</feature>
<dbReference type="Pfam" id="PF00324">
    <property type="entry name" value="AA_permease"/>
    <property type="match status" value="1"/>
</dbReference>
<dbReference type="InterPro" id="IPR004841">
    <property type="entry name" value="AA-permease/SLC12A_dom"/>
</dbReference>
<feature type="transmembrane region" description="Helical" evidence="5">
    <location>
        <begin position="166"/>
        <end position="190"/>
    </location>
</feature>
<keyword evidence="8" id="KW-1185">Reference proteome</keyword>
<proteinExistence type="predicted"/>
<feature type="transmembrane region" description="Helical" evidence="5">
    <location>
        <begin position="108"/>
        <end position="127"/>
    </location>
</feature>
<dbReference type="AlphaFoldDB" id="A0A6P2BQU7"/>
<feature type="transmembrane region" description="Helical" evidence="5">
    <location>
        <begin position="53"/>
        <end position="72"/>
    </location>
</feature>
<reference evidence="7 8" key="1">
    <citation type="submission" date="2018-11" db="EMBL/GenBank/DDBJ databases">
        <title>Trebonia kvetii gen.nov., sp.nov., a novel acidophilic actinobacterium, and proposal of the new actinobacterial family Treboniaceae fam. nov.</title>
        <authorList>
            <person name="Rapoport D."/>
            <person name="Sagova-Mareckova M."/>
            <person name="Sedlacek I."/>
            <person name="Provaznik J."/>
            <person name="Kralova S."/>
            <person name="Pavlinic D."/>
            <person name="Benes V."/>
            <person name="Kopecky J."/>
        </authorList>
    </citation>
    <scope>NUCLEOTIDE SEQUENCE [LARGE SCALE GENOMIC DNA]</scope>
    <source>
        <strain evidence="7 8">15Tr583</strain>
    </source>
</reference>
<evidence type="ECO:0000259" key="6">
    <source>
        <dbReference type="Pfam" id="PF00324"/>
    </source>
</evidence>
<dbReference type="GO" id="GO:0016020">
    <property type="term" value="C:membrane"/>
    <property type="evidence" value="ECO:0007669"/>
    <property type="project" value="UniProtKB-SubCell"/>
</dbReference>
<dbReference type="EMBL" id="RPFW01000007">
    <property type="protein sequence ID" value="TVZ01394.1"/>
    <property type="molecule type" value="Genomic_DNA"/>
</dbReference>
<name>A0A6P2BQU7_9ACTN</name>
<evidence type="ECO:0000256" key="5">
    <source>
        <dbReference type="SAM" id="Phobius"/>
    </source>
</evidence>
<dbReference type="InterPro" id="IPR050367">
    <property type="entry name" value="APC_superfamily"/>
</dbReference>
<dbReference type="PANTHER" id="PTHR42770">
    <property type="entry name" value="AMINO ACID TRANSPORTER-RELATED"/>
    <property type="match status" value="1"/>
</dbReference>
<dbReference type="PANTHER" id="PTHR42770:SF7">
    <property type="entry name" value="MEMBRANE PROTEIN"/>
    <property type="match status" value="1"/>
</dbReference>
<evidence type="ECO:0000256" key="2">
    <source>
        <dbReference type="ARBA" id="ARBA00022692"/>
    </source>
</evidence>
<sequence>MATAPVQKDSATKPGLKRSLNVWQAVGLSLALMAPSMAANINPQGAAGAGRAVPLAFLIAAVGVLFVAYTFVRLCQYYQHAGSVYAFVGATLGPRTGVIAGWGLAGTYVFYAVTTAGAAGIFAAQLLDSLGVWTNQPAWAPILFVGVALALALVLAALPARGGTNVLLIVEVCTVALILIVTVVVLVKLLSHTAPGGSTFTWSVFDPDPSSSVSALFLGVVFGFLSFAGFEASATLGEEAHRPKRDIPRAILGVAIFGGIYFVVVTAVEVMGFGTSAKGLTAFASSGSLLGDLGSSYIGSWVGDLITAGTTVSAFGCCLACVVGASRLFYAMSRDSFGERHIGAAHSRWGTPAYATGLVTVMAVIIYVVYVAVSTQPSSVAHNAFLWSGTIGTLILLVVYVLAVIGMTLLVFVQRAMPSVPMWQVIIPIAGLVVLGYTIYRNVWPYPSGDFAWFPIVAGVWLAVAVLAVLFASGMARRLGSALMSREGIGN</sequence>
<evidence type="ECO:0000313" key="8">
    <source>
        <dbReference type="Proteomes" id="UP000460272"/>
    </source>
</evidence>
<comment type="caution">
    <text evidence="7">The sequence shown here is derived from an EMBL/GenBank/DDBJ whole genome shotgun (WGS) entry which is preliminary data.</text>
</comment>
<evidence type="ECO:0000313" key="7">
    <source>
        <dbReference type="EMBL" id="TVZ01394.1"/>
    </source>
</evidence>
<comment type="subcellular location">
    <subcellularLocation>
        <location evidence="1">Membrane</location>
        <topology evidence="1">Multi-pass membrane protein</topology>
    </subcellularLocation>
</comment>
<feature type="transmembrane region" description="Helical" evidence="5">
    <location>
        <begin position="211"/>
        <end position="230"/>
    </location>
</feature>
<keyword evidence="2 5" id="KW-0812">Transmembrane</keyword>
<keyword evidence="3 5" id="KW-1133">Transmembrane helix</keyword>
<evidence type="ECO:0000256" key="1">
    <source>
        <dbReference type="ARBA" id="ARBA00004141"/>
    </source>
</evidence>
<dbReference type="RefSeq" id="WP_145859907.1">
    <property type="nucleotide sequence ID" value="NZ_RPFW01000007.1"/>
</dbReference>
<feature type="domain" description="Amino acid permease/ SLC12A" evidence="6">
    <location>
        <begin position="46"/>
        <end position="454"/>
    </location>
</feature>
<dbReference type="PIRSF" id="PIRSF006060">
    <property type="entry name" value="AA_transporter"/>
    <property type="match status" value="1"/>
</dbReference>
<evidence type="ECO:0000256" key="3">
    <source>
        <dbReference type="ARBA" id="ARBA00022989"/>
    </source>
</evidence>
<feature type="transmembrane region" description="Helical" evidence="5">
    <location>
        <begin position="20"/>
        <end position="41"/>
    </location>
</feature>
<evidence type="ECO:0000256" key="4">
    <source>
        <dbReference type="ARBA" id="ARBA00023136"/>
    </source>
</evidence>
<feature type="transmembrane region" description="Helical" evidence="5">
    <location>
        <begin position="385"/>
        <end position="413"/>
    </location>
</feature>
<dbReference type="Gene3D" id="1.20.1740.10">
    <property type="entry name" value="Amino acid/polyamine transporter I"/>
    <property type="match status" value="1"/>
</dbReference>